<sequence length="217" mass="23952">MEKTFPKPKGNPSDYPHKIFKLSKFSSDGSKLQNILKPASALSVSGAGCMCGYYAVFGALGEIPLDQAISPNNETQSWVKSRQKVHQYSRLSEDMSLIDEVEERYVSHVTPKGLGKLLCESFGSPEGIIRWGDRIIADIPELTLSSRSCDICCIESDSLFSCQTCGLSPVCPQCSRVGRKMVCCICKGTTFVPYEADISEEEQAEKSVEEEEEEGRE</sequence>
<feature type="region of interest" description="Disordered" evidence="1">
    <location>
        <begin position="198"/>
        <end position="217"/>
    </location>
</feature>
<accession>A0ABQ5K146</accession>
<name>A0ABQ5K146_9EUKA</name>
<gene>
    <name evidence="2" type="ORF">ADUPG1_012920</name>
</gene>
<reference evidence="2" key="1">
    <citation type="submission" date="2022-03" db="EMBL/GenBank/DDBJ databases">
        <title>Draft genome sequence of Aduncisulcus paluster, a free-living microaerophilic Fornicata.</title>
        <authorList>
            <person name="Yuyama I."/>
            <person name="Kume K."/>
            <person name="Tamura T."/>
            <person name="Inagaki Y."/>
            <person name="Hashimoto T."/>
        </authorList>
    </citation>
    <scope>NUCLEOTIDE SEQUENCE</scope>
    <source>
        <strain evidence="2">NY0171</strain>
    </source>
</reference>
<organism evidence="2 3">
    <name type="scientific">Aduncisulcus paluster</name>
    <dbReference type="NCBI Taxonomy" id="2918883"/>
    <lineage>
        <taxon>Eukaryota</taxon>
        <taxon>Metamonada</taxon>
        <taxon>Carpediemonas-like organisms</taxon>
        <taxon>Aduncisulcus</taxon>
    </lineage>
</organism>
<evidence type="ECO:0000256" key="1">
    <source>
        <dbReference type="SAM" id="MobiDB-lite"/>
    </source>
</evidence>
<keyword evidence="3" id="KW-1185">Reference proteome</keyword>
<evidence type="ECO:0000313" key="3">
    <source>
        <dbReference type="Proteomes" id="UP001057375"/>
    </source>
</evidence>
<dbReference type="EMBL" id="BQXS01012564">
    <property type="protein sequence ID" value="GKT25063.1"/>
    <property type="molecule type" value="Genomic_DNA"/>
</dbReference>
<protein>
    <submittedName>
        <fullName evidence="2">Uncharacterized protein</fullName>
    </submittedName>
</protein>
<evidence type="ECO:0000313" key="2">
    <source>
        <dbReference type="EMBL" id="GKT25063.1"/>
    </source>
</evidence>
<comment type="caution">
    <text evidence="2">The sequence shown here is derived from an EMBL/GenBank/DDBJ whole genome shotgun (WGS) entry which is preliminary data.</text>
</comment>
<dbReference type="Proteomes" id="UP001057375">
    <property type="component" value="Unassembled WGS sequence"/>
</dbReference>
<proteinExistence type="predicted"/>